<sequence>MRMRYRYVTYRYRENSQKQLEQHYRQFFNDALRQGQQSILYQSTIWRPLADILESPEVIRVKIELAGMNEEDIDVTLYEDALVVSGERRDDYEHQQGLSYQEAQIRYGPFRVEVFILTPVARDAVTARYEQGILSVDLPKLPVSNVEQVHIQGVAKPE</sequence>
<dbReference type="InterPro" id="IPR008978">
    <property type="entry name" value="HSP20-like_chaperone"/>
</dbReference>
<dbReference type="OrthoDB" id="162940at2"/>
<dbReference type="PROSITE" id="PS01031">
    <property type="entry name" value="SHSP"/>
    <property type="match status" value="1"/>
</dbReference>
<dbReference type="AlphaFoldDB" id="A0A5A5T877"/>
<keyword evidence="5" id="KW-1185">Reference proteome</keyword>
<dbReference type="EMBL" id="BIXY01000007">
    <property type="protein sequence ID" value="GCF07243.1"/>
    <property type="molecule type" value="Genomic_DNA"/>
</dbReference>
<evidence type="ECO:0000259" key="3">
    <source>
        <dbReference type="PROSITE" id="PS01031"/>
    </source>
</evidence>
<dbReference type="CDD" id="cd06464">
    <property type="entry name" value="ACD_sHsps-like"/>
    <property type="match status" value="1"/>
</dbReference>
<name>A0A5A5T877_9CHLR</name>
<evidence type="ECO:0000313" key="4">
    <source>
        <dbReference type="EMBL" id="GCF07243.1"/>
    </source>
</evidence>
<comment type="similarity">
    <text evidence="1 2">Belongs to the small heat shock protein (HSP20) family.</text>
</comment>
<gene>
    <name evidence="4" type="primary">hsp</name>
    <name evidence="4" type="ORF">KDI_08070</name>
</gene>
<dbReference type="InterPro" id="IPR002068">
    <property type="entry name" value="A-crystallin/Hsp20_dom"/>
</dbReference>
<dbReference type="Pfam" id="PF00011">
    <property type="entry name" value="HSP20"/>
    <property type="match status" value="1"/>
</dbReference>
<accession>A0A5A5T877</accession>
<feature type="domain" description="SHSP" evidence="3">
    <location>
        <begin position="40"/>
        <end position="157"/>
    </location>
</feature>
<dbReference type="Gene3D" id="2.60.40.790">
    <property type="match status" value="1"/>
</dbReference>
<evidence type="ECO:0000313" key="5">
    <source>
        <dbReference type="Proteomes" id="UP000322530"/>
    </source>
</evidence>
<comment type="caution">
    <text evidence="4">The sequence shown here is derived from an EMBL/GenBank/DDBJ whole genome shotgun (WGS) entry which is preliminary data.</text>
</comment>
<dbReference type="PANTHER" id="PTHR11527">
    <property type="entry name" value="HEAT-SHOCK PROTEIN 20 FAMILY MEMBER"/>
    <property type="match status" value="1"/>
</dbReference>
<dbReference type="SUPFAM" id="SSF49764">
    <property type="entry name" value="HSP20-like chaperones"/>
    <property type="match status" value="1"/>
</dbReference>
<proteinExistence type="inferred from homology"/>
<evidence type="ECO:0000256" key="1">
    <source>
        <dbReference type="PROSITE-ProRule" id="PRU00285"/>
    </source>
</evidence>
<reference evidence="4 5" key="1">
    <citation type="submission" date="2019-01" db="EMBL/GenBank/DDBJ databases">
        <title>Draft genome sequence of Dictyobacter sp. Uno17.</title>
        <authorList>
            <person name="Wang C.M."/>
            <person name="Zheng Y."/>
            <person name="Sakai Y."/>
            <person name="Abe K."/>
            <person name="Yokota A."/>
            <person name="Yabe S."/>
        </authorList>
    </citation>
    <scope>NUCLEOTIDE SEQUENCE [LARGE SCALE GENOMIC DNA]</scope>
    <source>
        <strain evidence="4 5">Uno17</strain>
    </source>
</reference>
<evidence type="ECO:0000256" key="2">
    <source>
        <dbReference type="RuleBase" id="RU003616"/>
    </source>
</evidence>
<dbReference type="InterPro" id="IPR031107">
    <property type="entry name" value="Small_HSP"/>
</dbReference>
<organism evidence="4 5">
    <name type="scientific">Dictyobacter arantiisoli</name>
    <dbReference type="NCBI Taxonomy" id="2014874"/>
    <lineage>
        <taxon>Bacteria</taxon>
        <taxon>Bacillati</taxon>
        <taxon>Chloroflexota</taxon>
        <taxon>Ktedonobacteria</taxon>
        <taxon>Ktedonobacterales</taxon>
        <taxon>Dictyobacteraceae</taxon>
        <taxon>Dictyobacter</taxon>
    </lineage>
</organism>
<protein>
    <submittedName>
        <fullName evidence="4">Heat-shock protein</fullName>
    </submittedName>
</protein>
<dbReference type="Proteomes" id="UP000322530">
    <property type="component" value="Unassembled WGS sequence"/>
</dbReference>